<protein>
    <recommendedName>
        <fullName evidence="4">Sushi domain-containing protein</fullName>
    </recommendedName>
</protein>
<dbReference type="GO" id="GO:0005507">
    <property type="term" value="F:copper ion binding"/>
    <property type="evidence" value="ECO:0007669"/>
    <property type="project" value="InterPro"/>
</dbReference>
<dbReference type="InterPro" id="IPR000436">
    <property type="entry name" value="Sushi_SCR_CCP_dom"/>
</dbReference>
<dbReference type="GO" id="GO:0016491">
    <property type="term" value="F:oxidoreductase activity"/>
    <property type="evidence" value="ECO:0007669"/>
    <property type="project" value="InterPro"/>
</dbReference>
<comment type="caution">
    <text evidence="5">The sequence shown here is derived from an EMBL/GenBank/DDBJ whole genome shotgun (WGS) entry which is preliminary data.</text>
</comment>
<evidence type="ECO:0000256" key="3">
    <source>
        <dbReference type="PROSITE-ProRule" id="PRU00302"/>
    </source>
</evidence>
<dbReference type="InterPro" id="IPR035976">
    <property type="entry name" value="Sushi/SCR/CCP_sf"/>
</dbReference>
<accession>A0A8S4NG96</accession>
<evidence type="ECO:0000256" key="2">
    <source>
        <dbReference type="ARBA" id="ARBA00023157"/>
    </source>
</evidence>
<dbReference type="InterPro" id="IPR011706">
    <property type="entry name" value="Cu-oxidase_C"/>
</dbReference>
<keyword evidence="3" id="KW-0768">Sushi</keyword>
<organism evidence="5 6">
    <name type="scientific">Owenia fusiformis</name>
    <name type="common">Polychaete worm</name>
    <dbReference type="NCBI Taxonomy" id="6347"/>
    <lineage>
        <taxon>Eukaryota</taxon>
        <taxon>Metazoa</taxon>
        <taxon>Spiralia</taxon>
        <taxon>Lophotrochozoa</taxon>
        <taxon>Annelida</taxon>
        <taxon>Polychaeta</taxon>
        <taxon>Sedentaria</taxon>
        <taxon>Canalipalpata</taxon>
        <taxon>Sabellida</taxon>
        <taxon>Oweniida</taxon>
        <taxon>Oweniidae</taxon>
        <taxon>Owenia</taxon>
    </lineage>
</organism>
<reference evidence="5" key="1">
    <citation type="submission" date="2022-03" db="EMBL/GenBank/DDBJ databases">
        <authorList>
            <person name="Martin C."/>
        </authorList>
    </citation>
    <scope>NUCLEOTIDE SEQUENCE</scope>
</reference>
<evidence type="ECO:0000256" key="1">
    <source>
        <dbReference type="ARBA" id="ARBA00010609"/>
    </source>
</evidence>
<keyword evidence="2" id="KW-1015">Disulfide bond</keyword>
<evidence type="ECO:0000313" key="5">
    <source>
        <dbReference type="EMBL" id="CAH1780542.1"/>
    </source>
</evidence>
<dbReference type="InterPro" id="IPR011707">
    <property type="entry name" value="Cu-oxidase-like_N"/>
</dbReference>
<gene>
    <name evidence="5" type="ORF">OFUS_LOCUS7225</name>
</gene>
<evidence type="ECO:0000313" key="6">
    <source>
        <dbReference type="Proteomes" id="UP000749559"/>
    </source>
</evidence>
<sequence length="2149" mass="238795">MSYMTDLIGSTNRCTGNTIHQSVMALVKKACILLTIFIFLCKYAGAALCKEPKEPKNGKIRKLSGLEFMDSVSYMCNKDYRMVKGSRKATCQEDGKWKPSITPVCDLWSNLDIDIGDIEPVSTTNIPNIQANYIFLSDEFLLSVNDAGSWLGEGSYIRHNLNKTTKVGFLQRRRDPITNDFHVPRAIRRYIIDDKVRYNGKRLNPAKMSISDLYGFMSSLEIFQDSEKIDPFRDHRRYDPSGNFCHCEIEADCDCVISQDDMFKDLSGTSTDYCNEYYNTPLRPISGDEDWIGAYKRKADDLLYEFQHGRTDIFHEEVLVNKQTDRISGQPKYRFSNEEVEEVFYLEARIQRNFEVHNGVSMEIWGWRGGKVEDFKFDEYGNLINGFIVVGPHPRTDYNDVVYYNQSRCDPENNINPGECAWPYSQWGYSYMGCKEVNGTIPEKCDMSESIDGNNYTYGYDKSPWRDLEVRTPGPQMKFTDGKRTRIYVYNNMEHDWKHKISVHWHGMDLPHDQDGVAFETHTPIEVDATWVYEYQIPNIGSRWYHQHYNTPDTVGMGMFGPVSTSFPDDITTWDREYTLMVHDGQGRFTMNGNSFPGTVRRLSGWFKDQIRIKKTETDENGDTIVTIVDEPRADFSVPLGGKMCPTRQKYNSPASGAPIRPGTGYTGSGLFGDTDKTHNHRGHNILCKKHGIRVQIAGVNEPTWSYPYTTVNGRHYVTRVDDTKLRIKKIGVAGTVPGSGGILYIWRKHKSSLEEPYTQNSGNSASYVKGNDGEEVAMRWHNAALTPHPLHIHGHQWRVIGVDGNLDDAPQIHNVYLIPQAGTFDTTVAMNNPNCFGAWVMHCHNLQHIQNSDNPWRGGVSYPGGMFTLIDYTGFGQGKNAISHLFVNEPFNTLPPDCKARDDVKAGKDILGEAAVKGKEYVRLGVDATYGTDLYKKKPFGDIVGYKWTIDRYINKEGKSGHEIALPKGSQIDKHQVLNGSNPQVTGFDVSGDYHFKVDVIGKHSERDNEDDETHCYDYQEVNYDSELLIDDRNHPAITEHGKFTNLKLQPGVERGHVTYPMYKATLRTGVDELIVETSNNVQSNDISGTYRAQVSSPSNKVYINMEKSCSIGRVELDARITTHGTPLGVNLIPGEDIGTITQALHVGKFGSRKIYFTVTDVSHKEWAEKYSTVFSPVLADAPDEACELDATYNSRTETFTFTRDAGFVARIVNGKSVGPVGNPDYSPLKRVVINGETITLNMPFVKWGDEDGQMLIVDNGGCDPLIRSILPSPKWKGDGPRGCTPDEGALERYNGGQALEIDIDNARVVMKLHKATLRDDGIIPYYTVFEASKFPAAGNMGNVLAPKLELLGRGDDERTNDAVRALIQLGNGVPIRAGGPASFQAGIVPFSAHSAGYTPMWHIVWLFYNCGFMNGMKWDNVVGEDASEFLEGFNNGVDGSKLDSSDEDFDPFQLSGGIKNNACPGYAKKVTGNKDGLLYLGEEQALLEKRQAFLTDSPGGNPLSKKFGKGPGFMIVNCPMPVTVDMNCGTSPFSHVDSKERVGEWQLYCKDENGITTTVAKGDNVADIRQVTWSENAGISSVTLNQNLADKPVYFIMTDSENKELGDMFGGAPSPVLSEAPLESVEYIALLEPLKFNETTGETNLVFYEDPGYVAREEGGKVLPPVGNPNYSPLKRFLFKCKTVTINIPFMQWGDEPGQKLIEDHGGCDPLIRSVPPSPKWKGNGPPGCDSDQTWQKRYKGGQALKIDVSTMQATIKTHKATLRDDGIIPYYIALEASKAPAAGFMGTILAPKMEKLGRGDEFRTNDAVRSLIQFANGIAPEDGGGPNAFQPGVVPFGASSAGYTPMWHILWFFYNCANDASSINDTAVSDMNEGGNAFMKGRNAGFDGSELNPSDDPFDPFQMNGGIKNAKCKKFAQEANGNEEGIMYLDGEKSLMERNLGIVTDSPPGNPFNKKFGRGPGFMIVNCPIPITVNMNDNVPEKSSDPATADGRIVRLIGTDNVDFWFLKIGDSPAIALDRSTIEDIQEGKASTVQLREGDTLIVEVTSGGTGHGFVLHSMHLTEETAEQACLEMFDVEESPIQPSKFSSSSFVHIFKQDLFGVTGSHVARKIFMGTVRRGVVGKRLGFVCPIHGPKKMNGILEIISA</sequence>
<dbReference type="Pfam" id="PF24298">
    <property type="entry name" value="DUF7482"/>
    <property type="match status" value="2"/>
</dbReference>
<dbReference type="Gene3D" id="2.10.70.10">
    <property type="entry name" value="Complement Module, domain 1"/>
    <property type="match status" value="1"/>
</dbReference>
<dbReference type="PROSITE" id="PS50923">
    <property type="entry name" value="SUSHI"/>
    <property type="match status" value="1"/>
</dbReference>
<dbReference type="Pfam" id="PF07731">
    <property type="entry name" value="Cu-oxidase_2"/>
    <property type="match status" value="1"/>
</dbReference>
<name>A0A8S4NG96_OWEFU</name>
<dbReference type="SUPFAM" id="SSF57535">
    <property type="entry name" value="Complement control module/SCR domain"/>
    <property type="match status" value="1"/>
</dbReference>
<comment type="caution">
    <text evidence="3">Lacks conserved residue(s) required for the propagation of feature annotation.</text>
</comment>
<dbReference type="InterPro" id="IPR055905">
    <property type="entry name" value="DUF7482"/>
</dbReference>
<dbReference type="OrthoDB" id="2121828at2759"/>
<dbReference type="Gene3D" id="2.60.40.420">
    <property type="entry name" value="Cupredoxins - blue copper proteins"/>
    <property type="match status" value="3"/>
</dbReference>
<dbReference type="InterPro" id="IPR008972">
    <property type="entry name" value="Cupredoxin"/>
</dbReference>
<dbReference type="PANTHER" id="PTHR11709">
    <property type="entry name" value="MULTI-COPPER OXIDASE"/>
    <property type="match status" value="1"/>
</dbReference>
<dbReference type="Pfam" id="PF00084">
    <property type="entry name" value="Sushi"/>
    <property type="match status" value="1"/>
</dbReference>
<dbReference type="SMART" id="SM00032">
    <property type="entry name" value="CCP"/>
    <property type="match status" value="1"/>
</dbReference>
<dbReference type="EMBL" id="CAIIXF020000003">
    <property type="protein sequence ID" value="CAH1780542.1"/>
    <property type="molecule type" value="Genomic_DNA"/>
</dbReference>
<feature type="domain" description="Sushi" evidence="4">
    <location>
        <begin position="47"/>
        <end position="107"/>
    </location>
</feature>
<dbReference type="Pfam" id="PF07732">
    <property type="entry name" value="Cu-oxidase_3"/>
    <property type="match status" value="1"/>
</dbReference>
<evidence type="ECO:0000259" key="4">
    <source>
        <dbReference type="PROSITE" id="PS50923"/>
    </source>
</evidence>
<comment type="similarity">
    <text evidence="1">Belongs to the multicopper oxidase family.</text>
</comment>
<proteinExistence type="inferred from homology"/>
<dbReference type="SUPFAM" id="SSF49503">
    <property type="entry name" value="Cupredoxins"/>
    <property type="match status" value="2"/>
</dbReference>
<dbReference type="CDD" id="cd00033">
    <property type="entry name" value="CCP"/>
    <property type="match status" value="1"/>
</dbReference>
<dbReference type="InterPro" id="IPR045087">
    <property type="entry name" value="Cu-oxidase_fam"/>
</dbReference>
<dbReference type="Proteomes" id="UP000749559">
    <property type="component" value="Unassembled WGS sequence"/>
</dbReference>
<keyword evidence="6" id="KW-1185">Reference proteome</keyword>